<dbReference type="Proteomes" id="UP001152087">
    <property type="component" value="Unassembled WGS sequence"/>
</dbReference>
<organism evidence="12 13">
    <name type="scientific">Fusarium falciforme</name>
    <dbReference type="NCBI Taxonomy" id="195108"/>
    <lineage>
        <taxon>Eukaryota</taxon>
        <taxon>Fungi</taxon>
        <taxon>Dikarya</taxon>
        <taxon>Ascomycota</taxon>
        <taxon>Pezizomycotina</taxon>
        <taxon>Sordariomycetes</taxon>
        <taxon>Hypocreomycetidae</taxon>
        <taxon>Hypocreales</taxon>
        <taxon>Nectriaceae</taxon>
        <taxon>Fusarium</taxon>
        <taxon>Fusarium solani species complex</taxon>
    </lineage>
</organism>
<dbReference type="InterPro" id="IPR019800">
    <property type="entry name" value="Glyco_hydro_3_AS"/>
</dbReference>
<sequence>MAATDTKAILASLTLEEKISLLAGANFWETAPVPAKGVPALKTSDGPNGARGETFAGGTTAACFPAASSVASTFDVDLARKIGVGLGEETLTKGARCLLGPTVCTHRHPLGGRNFESFSEDPYLAGKMASQNVQGIQSTGVSATVKHYAVNEQETQRLSVDTIVGERALREIYLKPFEIAVKEAKPGAIMTAYNKVNGIHADSQPFLLQKVLRGDWGWDGLVMSDWGGVNSTAGALNAGLDLEMPGPTRWRKVDQVLEAIKEGKVTEQVIDDRALHILNFLERENCFKNPEIPKEQAINKPEHQALIREVGAKGMVLLKNENATLPLTKEKARGKTIGLFGLAKECLAHGGGSASLNAHYKVNPYDALTEAFKGEDVTFTYSQGAHMNKQLPTISSNVTDAEGNAGFTWRFYDAGSSEPSVVQNGKATSEVHVMDLGDINNKSVQVDGTWTPSSSGTYYFTLMGLGRTKVSINGTVLSDQPEDCSDPMGFLLGGVPVPMVKFDIEAGKQYKILIQSAPPVPGNDGEFGILEGKLGVRLGAIHAAEHDKDILTEAVELAKAADYAIVFTGHTPDWETEGQDQYSFNLPKEGSLDALVSGVAAVNSNTIVVNSTGVAVAMPWLDNIKALVQTWFPGQEAGNSITDVLTGAVTPEGHLTCTFPKRLEDCPAYGNFPGTYEGKQLVVKYEEGVFVGYRHFDRLSADKVNFPFGFGLSYTFFDFSDLSVAETSSEEWKVSIKVANTGVVKGAIAVQVYVGNQMQSSENPIKTLAAFKKVTLEAGASQVVELPVSARDIAFFSEKDGKWIVEGGAYNFSVAKSAGEVVQSATVNVAAKEYAP</sequence>
<dbReference type="InterPro" id="IPR036881">
    <property type="entry name" value="Glyco_hydro_3_C_sf"/>
</dbReference>
<accession>A0A9W8QU18</accession>
<dbReference type="AlphaFoldDB" id="A0A9W8QU18"/>
<dbReference type="InterPro" id="IPR013783">
    <property type="entry name" value="Ig-like_fold"/>
</dbReference>
<dbReference type="SUPFAM" id="SSF51445">
    <property type="entry name" value="(Trans)glycosidases"/>
    <property type="match status" value="1"/>
</dbReference>
<dbReference type="PROSITE" id="PS51820">
    <property type="entry name" value="PA14"/>
    <property type="match status" value="1"/>
</dbReference>
<evidence type="ECO:0000256" key="5">
    <source>
        <dbReference type="ARBA" id="ARBA00022801"/>
    </source>
</evidence>
<comment type="similarity">
    <text evidence="3 10">Belongs to the glycosyl hydrolase 3 family.</text>
</comment>
<keyword evidence="6" id="KW-0325">Glycoprotein</keyword>
<comment type="caution">
    <text evidence="12">The sequence shown here is derived from an EMBL/GenBank/DDBJ whole genome shotgun (WGS) entry which is preliminary data.</text>
</comment>
<dbReference type="Pfam" id="PF01915">
    <property type="entry name" value="Glyco_hydro_3_C"/>
    <property type="match status" value="1"/>
</dbReference>
<evidence type="ECO:0000256" key="10">
    <source>
        <dbReference type="RuleBase" id="RU361161"/>
    </source>
</evidence>
<keyword evidence="9 10" id="KW-0624">Polysaccharide degradation</keyword>
<feature type="domain" description="PA14" evidence="11">
    <location>
        <begin position="402"/>
        <end position="555"/>
    </location>
</feature>
<protein>
    <recommendedName>
        <fullName evidence="4 10">beta-glucosidase</fullName>
        <ecNumber evidence="4 10">3.2.1.21</ecNumber>
    </recommendedName>
</protein>
<evidence type="ECO:0000256" key="9">
    <source>
        <dbReference type="ARBA" id="ARBA00023326"/>
    </source>
</evidence>
<dbReference type="EC" id="3.2.1.21" evidence="4 10"/>
<dbReference type="PRINTS" id="PR00133">
    <property type="entry name" value="GLHYDRLASE3"/>
</dbReference>
<dbReference type="Gene3D" id="2.60.40.10">
    <property type="entry name" value="Immunoglobulins"/>
    <property type="match status" value="1"/>
</dbReference>
<evidence type="ECO:0000256" key="6">
    <source>
        <dbReference type="ARBA" id="ARBA00023180"/>
    </source>
</evidence>
<dbReference type="InterPro" id="IPR002772">
    <property type="entry name" value="Glyco_hydro_3_C"/>
</dbReference>
<evidence type="ECO:0000313" key="12">
    <source>
        <dbReference type="EMBL" id="KAJ4176312.1"/>
    </source>
</evidence>
<dbReference type="Pfam" id="PF14310">
    <property type="entry name" value="Fn3-like"/>
    <property type="match status" value="1"/>
</dbReference>
<keyword evidence="7 10" id="KW-0119">Carbohydrate metabolism</keyword>
<dbReference type="InterPro" id="IPR036962">
    <property type="entry name" value="Glyco_hydro_3_N_sf"/>
</dbReference>
<name>A0A9W8QU18_9HYPO</name>
<dbReference type="InterPro" id="IPR017853">
    <property type="entry name" value="GH"/>
</dbReference>
<comment type="pathway">
    <text evidence="2 10">Glycan metabolism; cellulose degradation.</text>
</comment>
<keyword evidence="8 10" id="KW-0326">Glycosidase</keyword>
<dbReference type="SMART" id="SM01217">
    <property type="entry name" value="Fn3_like"/>
    <property type="match status" value="1"/>
</dbReference>
<dbReference type="InterPro" id="IPR037524">
    <property type="entry name" value="PA14/GLEYA"/>
</dbReference>
<keyword evidence="13" id="KW-1185">Reference proteome</keyword>
<dbReference type="EMBL" id="JAOQAV010000206">
    <property type="protein sequence ID" value="KAJ4176312.1"/>
    <property type="molecule type" value="Genomic_DNA"/>
</dbReference>
<evidence type="ECO:0000256" key="1">
    <source>
        <dbReference type="ARBA" id="ARBA00000448"/>
    </source>
</evidence>
<evidence type="ECO:0000256" key="7">
    <source>
        <dbReference type="ARBA" id="ARBA00023277"/>
    </source>
</evidence>
<dbReference type="PROSITE" id="PS00775">
    <property type="entry name" value="GLYCOSYL_HYDROL_F3"/>
    <property type="match status" value="1"/>
</dbReference>
<evidence type="ECO:0000313" key="13">
    <source>
        <dbReference type="Proteomes" id="UP001152087"/>
    </source>
</evidence>
<evidence type="ECO:0000256" key="2">
    <source>
        <dbReference type="ARBA" id="ARBA00004987"/>
    </source>
</evidence>
<gene>
    <name evidence="12" type="ORF">NW755_014486</name>
</gene>
<dbReference type="SUPFAM" id="SSF52279">
    <property type="entry name" value="Beta-D-glucan exohydrolase, C-terminal domain"/>
    <property type="match status" value="1"/>
</dbReference>
<evidence type="ECO:0000259" key="11">
    <source>
        <dbReference type="PROSITE" id="PS51820"/>
    </source>
</evidence>
<evidence type="ECO:0000256" key="4">
    <source>
        <dbReference type="ARBA" id="ARBA00012744"/>
    </source>
</evidence>
<dbReference type="InterPro" id="IPR001764">
    <property type="entry name" value="Glyco_hydro_3_N"/>
</dbReference>
<dbReference type="InterPro" id="IPR050288">
    <property type="entry name" value="Cellulose_deg_GH3"/>
</dbReference>
<dbReference type="Pfam" id="PF00933">
    <property type="entry name" value="Glyco_hydro_3"/>
    <property type="match status" value="1"/>
</dbReference>
<comment type="catalytic activity">
    <reaction evidence="1 10">
        <text>Hydrolysis of terminal, non-reducing beta-D-glucosyl residues with release of beta-D-glucose.</text>
        <dbReference type="EC" id="3.2.1.21"/>
    </reaction>
</comment>
<reference evidence="12" key="1">
    <citation type="submission" date="2022-09" db="EMBL/GenBank/DDBJ databases">
        <title>Fusarium specimens isolated from Avocado Roots.</title>
        <authorList>
            <person name="Stajich J."/>
            <person name="Roper C."/>
            <person name="Heimlech-Rivalta G."/>
        </authorList>
    </citation>
    <scope>NUCLEOTIDE SEQUENCE</scope>
    <source>
        <strain evidence="12">A02</strain>
    </source>
</reference>
<evidence type="ECO:0000256" key="3">
    <source>
        <dbReference type="ARBA" id="ARBA00005336"/>
    </source>
</evidence>
<dbReference type="PANTHER" id="PTHR42715:SF3">
    <property type="entry name" value="BETA-GLUCOSIDASE B-RELATED"/>
    <property type="match status" value="1"/>
</dbReference>
<dbReference type="Gene3D" id="3.20.20.300">
    <property type="entry name" value="Glycoside hydrolase, family 3, N-terminal domain"/>
    <property type="match status" value="1"/>
</dbReference>
<dbReference type="Gene3D" id="3.40.50.1700">
    <property type="entry name" value="Glycoside hydrolase family 3 C-terminal domain"/>
    <property type="match status" value="1"/>
</dbReference>
<proteinExistence type="inferred from homology"/>
<dbReference type="GO" id="GO:0009251">
    <property type="term" value="P:glucan catabolic process"/>
    <property type="evidence" value="ECO:0007669"/>
    <property type="project" value="TreeGrafter"/>
</dbReference>
<keyword evidence="5 10" id="KW-0378">Hydrolase</keyword>
<dbReference type="PANTHER" id="PTHR42715">
    <property type="entry name" value="BETA-GLUCOSIDASE"/>
    <property type="match status" value="1"/>
</dbReference>
<dbReference type="GO" id="GO:0008422">
    <property type="term" value="F:beta-glucosidase activity"/>
    <property type="evidence" value="ECO:0007669"/>
    <property type="project" value="UniProtKB-EC"/>
</dbReference>
<evidence type="ECO:0000256" key="8">
    <source>
        <dbReference type="ARBA" id="ARBA00023295"/>
    </source>
</evidence>
<dbReference type="Gene3D" id="2.60.120.260">
    <property type="entry name" value="Galactose-binding domain-like"/>
    <property type="match status" value="1"/>
</dbReference>
<dbReference type="InterPro" id="IPR026891">
    <property type="entry name" value="Fn3-like"/>
</dbReference>